<dbReference type="EMBL" id="FOBB01000001">
    <property type="protein sequence ID" value="SEK81576.1"/>
    <property type="molecule type" value="Genomic_DNA"/>
</dbReference>
<feature type="region of interest" description="Disordered" evidence="1">
    <location>
        <begin position="62"/>
        <end position="126"/>
    </location>
</feature>
<organism evidence="2 3">
    <name type="scientific">Chitinophaga rupis</name>
    <dbReference type="NCBI Taxonomy" id="573321"/>
    <lineage>
        <taxon>Bacteria</taxon>
        <taxon>Pseudomonadati</taxon>
        <taxon>Bacteroidota</taxon>
        <taxon>Chitinophagia</taxon>
        <taxon>Chitinophagales</taxon>
        <taxon>Chitinophagaceae</taxon>
        <taxon>Chitinophaga</taxon>
    </lineage>
</organism>
<gene>
    <name evidence="2" type="ORF">SAMN04488505_101940</name>
</gene>
<dbReference type="AlphaFoldDB" id="A0A1H7K4Z3"/>
<evidence type="ECO:0000313" key="2">
    <source>
        <dbReference type="EMBL" id="SEK81576.1"/>
    </source>
</evidence>
<evidence type="ECO:0000256" key="1">
    <source>
        <dbReference type="SAM" id="MobiDB-lite"/>
    </source>
</evidence>
<keyword evidence="3" id="KW-1185">Reference proteome</keyword>
<name>A0A1H7K4Z3_9BACT</name>
<feature type="compositionally biased region" description="Acidic residues" evidence="1">
    <location>
        <begin position="87"/>
        <end position="101"/>
    </location>
</feature>
<sequence length="126" mass="14624">MKNNQNKPEKKDLPQAPSMKEQEEKRDKTFPGYPTYPASEDIMNQGEQEDLDVENVTRNVQLNNELAKNKEDLPEEERKLDIPGAELDNEGEDIGEEDEENNFYSLGGDRHEDLEDDQLVERDDEE</sequence>
<feature type="compositionally biased region" description="Acidic residues" evidence="1">
    <location>
        <begin position="114"/>
        <end position="126"/>
    </location>
</feature>
<feature type="compositionally biased region" description="Basic and acidic residues" evidence="1">
    <location>
        <begin position="20"/>
        <end position="29"/>
    </location>
</feature>
<feature type="compositionally biased region" description="Basic and acidic residues" evidence="1">
    <location>
        <begin position="67"/>
        <end position="81"/>
    </location>
</feature>
<dbReference type="STRING" id="573321.SAMN04488505_101940"/>
<reference evidence="2 3" key="1">
    <citation type="submission" date="2016-10" db="EMBL/GenBank/DDBJ databases">
        <authorList>
            <person name="de Groot N.N."/>
        </authorList>
    </citation>
    <scope>NUCLEOTIDE SEQUENCE [LARGE SCALE GENOMIC DNA]</scope>
    <source>
        <strain evidence="2 3">DSM 21039</strain>
    </source>
</reference>
<accession>A0A1H7K4Z3</accession>
<dbReference type="Proteomes" id="UP000198984">
    <property type="component" value="Unassembled WGS sequence"/>
</dbReference>
<dbReference type="RefSeq" id="WP_202909135.1">
    <property type="nucleotide sequence ID" value="NZ_FOBB01000001.1"/>
</dbReference>
<feature type="region of interest" description="Disordered" evidence="1">
    <location>
        <begin position="1"/>
        <end position="49"/>
    </location>
</feature>
<evidence type="ECO:0000313" key="3">
    <source>
        <dbReference type="Proteomes" id="UP000198984"/>
    </source>
</evidence>
<proteinExistence type="predicted"/>
<protein>
    <submittedName>
        <fullName evidence="2">Uncharacterized protein</fullName>
    </submittedName>
</protein>